<name>A0AAD8T2R6_LOLMU</name>
<dbReference type="AlphaFoldDB" id="A0AAD8T2R6"/>
<feature type="region of interest" description="Disordered" evidence="2">
    <location>
        <begin position="252"/>
        <end position="278"/>
    </location>
</feature>
<evidence type="ECO:0000256" key="2">
    <source>
        <dbReference type="SAM" id="MobiDB-lite"/>
    </source>
</evidence>
<dbReference type="SUPFAM" id="SSF57756">
    <property type="entry name" value="Retrovirus zinc finger-like domains"/>
    <property type="match status" value="1"/>
</dbReference>
<feature type="compositionally biased region" description="Basic residues" evidence="2">
    <location>
        <begin position="252"/>
        <end position="261"/>
    </location>
</feature>
<feature type="region of interest" description="Disordered" evidence="2">
    <location>
        <begin position="1"/>
        <end position="20"/>
    </location>
</feature>
<dbReference type="PROSITE" id="PS50158">
    <property type="entry name" value="ZF_CCHC"/>
    <property type="match status" value="1"/>
</dbReference>
<dbReference type="GO" id="GO:0008270">
    <property type="term" value="F:zinc ion binding"/>
    <property type="evidence" value="ECO:0007669"/>
    <property type="project" value="UniProtKB-KW"/>
</dbReference>
<proteinExistence type="predicted"/>
<feature type="compositionally biased region" description="Basic residues" evidence="2">
    <location>
        <begin position="217"/>
        <end position="226"/>
    </location>
</feature>
<feature type="domain" description="CCHC-type" evidence="3">
    <location>
        <begin position="240"/>
        <end position="254"/>
    </location>
</feature>
<evidence type="ECO:0000313" key="4">
    <source>
        <dbReference type="EMBL" id="KAK1668405.1"/>
    </source>
</evidence>
<dbReference type="GO" id="GO:0003676">
    <property type="term" value="F:nucleic acid binding"/>
    <property type="evidence" value="ECO:0007669"/>
    <property type="project" value="InterPro"/>
</dbReference>
<accession>A0AAD8T2R6</accession>
<keyword evidence="1" id="KW-0862">Zinc</keyword>
<gene>
    <name evidence="4" type="ORF">QYE76_056564</name>
</gene>
<keyword evidence="5" id="KW-1185">Reference proteome</keyword>
<feature type="compositionally biased region" description="Low complexity" evidence="2">
    <location>
        <begin position="268"/>
        <end position="278"/>
    </location>
</feature>
<dbReference type="Gene3D" id="4.10.60.10">
    <property type="entry name" value="Zinc finger, CCHC-type"/>
    <property type="match status" value="1"/>
</dbReference>
<evidence type="ECO:0000256" key="1">
    <source>
        <dbReference type="PROSITE-ProRule" id="PRU00047"/>
    </source>
</evidence>
<sequence length="278" mass="30355">MALTPTGPLTEAPPVRSGPWLGCGRPAPALPGARPTLLRATHTLWAAGSPHRPLRPLPAAQRLPPPRLACCRPAGARLGGLRRPPRPASSRLGHRALFLAILTAIFPPTRKSSHEMWIKLKEMFGGSTSQLVGGDSEELSSPSHHEELQVASTSGRDDTCIYTNHVEEIKELEAQVLSLKKDLEKRHEGRSALEKMLSVKQSPNDKSGLGFNSNNKNKSKSKSNKKKGQEKVKDPAKLVCFKCKVEGHHVRSCPLKKKKHLSEKQQGKRPQGQGQAHA</sequence>
<reference evidence="4" key="1">
    <citation type="submission" date="2023-07" db="EMBL/GenBank/DDBJ databases">
        <title>A chromosome-level genome assembly of Lolium multiflorum.</title>
        <authorList>
            <person name="Chen Y."/>
            <person name="Copetti D."/>
            <person name="Kolliker R."/>
            <person name="Studer B."/>
        </authorList>
    </citation>
    <scope>NUCLEOTIDE SEQUENCE</scope>
    <source>
        <strain evidence="4">02402/16</strain>
        <tissue evidence="4">Leaf</tissue>
    </source>
</reference>
<organism evidence="4 5">
    <name type="scientific">Lolium multiflorum</name>
    <name type="common">Italian ryegrass</name>
    <name type="synonym">Lolium perenne subsp. multiflorum</name>
    <dbReference type="NCBI Taxonomy" id="4521"/>
    <lineage>
        <taxon>Eukaryota</taxon>
        <taxon>Viridiplantae</taxon>
        <taxon>Streptophyta</taxon>
        <taxon>Embryophyta</taxon>
        <taxon>Tracheophyta</taxon>
        <taxon>Spermatophyta</taxon>
        <taxon>Magnoliopsida</taxon>
        <taxon>Liliopsida</taxon>
        <taxon>Poales</taxon>
        <taxon>Poaceae</taxon>
        <taxon>BOP clade</taxon>
        <taxon>Pooideae</taxon>
        <taxon>Poodae</taxon>
        <taxon>Poeae</taxon>
        <taxon>Poeae Chloroplast Group 2 (Poeae type)</taxon>
        <taxon>Loliodinae</taxon>
        <taxon>Loliinae</taxon>
        <taxon>Lolium</taxon>
    </lineage>
</organism>
<protein>
    <recommendedName>
        <fullName evidence="3">CCHC-type domain-containing protein</fullName>
    </recommendedName>
</protein>
<comment type="caution">
    <text evidence="4">The sequence shown here is derived from an EMBL/GenBank/DDBJ whole genome shotgun (WGS) entry which is preliminary data.</text>
</comment>
<evidence type="ECO:0000259" key="3">
    <source>
        <dbReference type="PROSITE" id="PS50158"/>
    </source>
</evidence>
<keyword evidence="1" id="KW-0479">Metal-binding</keyword>
<feature type="region of interest" description="Disordered" evidence="2">
    <location>
        <begin position="196"/>
        <end position="233"/>
    </location>
</feature>
<evidence type="ECO:0000313" key="5">
    <source>
        <dbReference type="Proteomes" id="UP001231189"/>
    </source>
</evidence>
<keyword evidence="1" id="KW-0863">Zinc-finger</keyword>
<dbReference type="InterPro" id="IPR001878">
    <property type="entry name" value="Znf_CCHC"/>
</dbReference>
<dbReference type="EMBL" id="JAUUTY010000003">
    <property type="protein sequence ID" value="KAK1668405.1"/>
    <property type="molecule type" value="Genomic_DNA"/>
</dbReference>
<feature type="region of interest" description="Disordered" evidence="2">
    <location>
        <begin position="129"/>
        <end position="154"/>
    </location>
</feature>
<dbReference type="InterPro" id="IPR036875">
    <property type="entry name" value="Znf_CCHC_sf"/>
</dbReference>
<dbReference type="Proteomes" id="UP001231189">
    <property type="component" value="Unassembled WGS sequence"/>
</dbReference>